<dbReference type="PROSITE" id="PS50043">
    <property type="entry name" value="HTH_LUXR_2"/>
    <property type="match status" value="1"/>
</dbReference>
<feature type="domain" description="HTH luxR-type" evidence="1">
    <location>
        <begin position="263"/>
        <end position="321"/>
    </location>
</feature>
<name>A0ABW1JF25_9ACTN</name>
<protein>
    <submittedName>
        <fullName evidence="2">Helix-turn-helix domain-containing protein</fullName>
    </submittedName>
</protein>
<dbReference type="CDD" id="cd06170">
    <property type="entry name" value="LuxR_C_like"/>
    <property type="match status" value="1"/>
</dbReference>
<dbReference type="InterPro" id="IPR036388">
    <property type="entry name" value="WH-like_DNA-bd_sf"/>
</dbReference>
<dbReference type="EMBL" id="JBHSRD010000004">
    <property type="protein sequence ID" value="MFC6007605.1"/>
    <property type="molecule type" value="Genomic_DNA"/>
</dbReference>
<evidence type="ECO:0000313" key="3">
    <source>
        <dbReference type="Proteomes" id="UP001596189"/>
    </source>
</evidence>
<organism evidence="2 3">
    <name type="scientific">Angustibacter luteus</name>
    <dbReference type="NCBI Taxonomy" id="658456"/>
    <lineage>
        <taxon>Bacteria</taxon>
        <taxon>Bacillati</taxon>
        <taxon>Actinomycetota</taxon>
        <taxon>Actinomycetes</taxon>
        <taxon>Kineosporiales</taxon>
        <taxon>Kineosporiaceae</taxon>
    </lineage>
</organism>
<dbReference type="InterPro" id="IPR016032">
    <property type="entry name" value="Sig_transdc_resp-reg_C-effctor"/>
</dbReference>
<gene>
    <name evidence="2" type="ORF">ACFQDO_10740</name>
</gene>
<evidence type="ECO:0000259" key="1">
    <source>
        <dbReference type="PROSITE" id="PS50043"/>
    </source>
</evidence>
<dbReference type="InterPro" id="IPR000792">
    <property type="entry name" value="Tscrpt_reg_LuxR_C"/>
</dbReference>
<dbReference type="Pfam" id="PF00196">
    <property type="entry name" value="GerE"/>
    <property type="match status" value="1"/>
</dbReference>
<sequence length="326" mass="35946">MSTVLTTFGIGDESDRLYRRVLRQDGLRLEQHAEALDWPLERARSALLPLIELRLIRQDLDASLIAPHPRAALTRLVDRENARLNLRRRELEEVAAAMSEFSADHLAGRSDVLDPTSLDVIPADSLAGTVEEMLRTTSGPIRSFHLDVAAGAAADSGVDSRAREDLARGREQRSIYPISVLDDPQHLAWVRDWASLGERQRLVDKVPSEYAVLGDACVISAPTWGGTASSAVLIRLPLLVAAFTAVFDDAWASGITVPDEYIEQDADTRLLSLLASGFKDEAIARYLGIGVRTVRRRVANLMDDLSVHSRFQLGVVAERRGLLGRR</sequence>
<evidence type="ECO:0000313" key="2">
    <source>
        <dbReference type="EMBL" id="MFC6007605.1"/>
    </source>
</evidence>
<dbReference type="SUPFAM" id="SSF46894">
    <property type="entry name" value="C-terminal effector domain of the bipartite response regulators"/>
    <property type="match status" value="1"/>
</dbReference>
<comment type="caution">
    <text evidence="2">The sequence shown here is derived from an EMBL/GenBank/DDBJ whole genome shotgun (WGS) entry which is preliminary data.</text>
</comment>
<proteinExistence type="predicted"/>
<dbReference type="SMART" id="SM00421">
    <property type="entry name" value="HTH_LUXR"/>
    <property type="match status" value="1"/>
</dbReference>
<keyword evidence="3" id="KW-1185">Reference proteome</keyword>
<dbReference type="RefSeq" id="WP_345715715.1">
    <property type="nucleotide sequence ID" value="NZ_BAABFP010000002.1"/>
</dbReference>
<reference evidence="3" key="1">
    <citation type="journal article" date="2019" name="Int. J. Syst. Evol. Microbiol.">
        <title>The Global Catalogue of Microorganisms (GCM) 10K type strain sequencing project: providing services to taxonomists for standard genome sequencing and annotation.</title>
        <authorList>
            <consortium name="The Broad Institute Genomics Platform"/>
            <consortium name="The Broad Institute Genome Sequencing Center for Infectious Disease"/>
            <person name="Wu L."/>
            <person name="Ma J."/>
        </authorList>
    </citation>
    <scope>NUCLEOTIDE SEQUENCE [LARGE SCALE GENOMIC DNA]</scope>
    <source>
        <strain evidence="3">KACC 14249</strain>
    </source>
</reference>
<dbReference type="Proteomes" id="UP001596189">
    <property type="component" value="Unassembled WGS sequence"/>
</dbReference>
<accession>A0ABW1JF25</accession>
<dbReference type="Gene3D" id="1.10.10.10">
    <property type="entry name" value="Winged helix-like DNA-binding domain superfamily/Winged helix DNA-binding domain"/>
    <property type="match status" value="1"/>
</dbReference>